<evidence type="ECO:0000313" key="2">
    <source>
        <dbReference type="EMBL" id="KAF2273741.1"/>
    </source>
</evidence>
<feature type="transmembrane region" description="Helical" evidence="1">
    <location>
        <begin position="7"/>
        <end position="27"/>
    </location>
</feature>
<keyword evidence="1" id="KW-0812">Transmembrane</keyword>
<dbReference type="OrthoDB" id="5599753at2759"/>
<sequence length="235" mass="26114">MAFNNKLLLGAVPLVAAPALYFTYLTYLNRTLSRKVSCLTTPYLQDATLPVPPSVKTKSTPDILVHHEKAQKSIPSANLKQCPRSEVQTRFLRHTMSMFAKSAAAWSIWFLLKDPKDRCTFDKSYIRALDFAPGDRVCGVYVVDSRDKSRVVLRLDAPASYKGPAVEGLLVAEIREEGAEMVFVNHTVLWRRNGEGKPNVLESAMGRWVHGVMVRKLVESGVGRVVEEVGGKKGV</sequence>
<evidence type="ECO:0000313" key="3">
    <source>
        <dbReference type="Proteomes" id="UP000800097"/>
    </source>
</evidence>
<keyword evidence="3" id="KW-1185">Reference proteome</keyword>
<dbReference type="GeneID" id="54552150"/>
<gene>
    <name evidence="2" type="ORF">EI97DRAFT_435912</name>
</gene>
<keyword evidence="1" id="KW-1133">Transmembrane helix</keyword>
<proteinExistence type="predicted"/>
<dbReference type="AlphaFoldDB" id="A0A6A6JAW4"/>
<accession>A0A6A6JAW4</accession>
<dbReference type="EMBL" id="ML986508">
    <property type="protein sequence ID" value="KAF2273741.1"/>
    <property type="molecule type" value="Genomic_DNA"/>
</dbReference>
<keyword evidence="1" id="KW-0472">Membrane</keyword>
<evidence type="ECO:0000256" key="1">
    <source>
        <dbReference type="SAM" id="Phobius"/>
    </source>
</evidence>
<dbReference type="RefSeq" id="XP_033651280.1">
    <property type="nucleotide sequence ID" value="XM_033798975.1"/>
</dbReference>
<dbReference type="Proteomes" id="UP000800097">
    <property type="component" value="Unassembled WGS sequence"/>
</dbReference>
<organism evidence="2 3">
    <name type="scientific">Westerdykella ornata</name>
    <dbReference type="NCBI Taxonomy" id="318751"/>
    <lineage>
        <taxon>Eukaryota</taxon>
        <taxon>Fungi</taxon>
        <taxon>Dikarya</taxon>
        <taxon>Ascomycota</taxon>
        <taxon>Pezizomycotina</taxon>
        <taxon>Dothideomycetes</taxon>
        <taxon>Pleosporomycetidae</taxon>
        <taxon>Pleosporales</taxon>
        <taxon>Sporormiaceae</taxon>
        <taxon>Westerdykella</taxon>
    </lineage>
</organism>
<protein>
    <submittedName>
        <fullName evidence="2">Uncharacterized protein</fullName>
    </submittedName>
</protein>
<name>A0A6A6JAW4_WESOR</name>
<reference evidence="2" key="1">
    <citation type="journal article" date="2020" name="Stud. Mycol.">
        <title>101 Dothideomycetes genomes: a test case for predicting lifestyles and emergence of pathogens.</title>
        <authorList>
            <person name="Haridas S."/>
            <person name="Albert R."/>
            <person name="Binder M."/>
            <person name="Bloem J."/>
            <person name="Labutti K."/>
            <person name="Salamov A."/>
            <person name="Andreopoulos B."/>
            <person name="Baker S."/>
            <person name="Barry K."/>
            <person name="Bills G."/>
            <person name="Bluhm B."/>
            <person name="Cannon C."/>
            <person name="Castanera R."/>
            <person name="Culley D."/>
            <person name="Daum C."/>
            <person name="Ezra D."/>
            <person name="Gonzalez J."/>
            <person name="Henrissat B."/>
            <person name="Kuo A."/>
            <person name="Liang C."/>
            <person name="Lipzen A."/>
            <person name="Lutzoni F."/>
            <person name="Magnuson J."/>
            <person name="Mondo S."/>
            <person name="Nolan M."/>
            <person name="Ohm R."/>
            <person name="Pangilinan J."/>
            <person name="Park H.-J."/>
            <person name="Ramirez L."/>
            <person name="Alfaro M."/>
            <person name="Sun H."/>
            <person name="Tritt A."/>
            <person name="Yoshinaga Y."/>
            <person name="Zwiers L.-H."/>
            <person name="Turgeon B."/>
            <person name="Goodwin S."/>
            <person name="Spatafora J."/>
            <person name="Crous P."/>
            <person name="Grigoriev I."/>
        </authorList>
    </citation>
    <scope>NUCLEOTIDE SEQUENCE</scope>
    <source>
        <strain evidence="2">CBS 379.55</strain>
    </source>
</reference>